<proteinExistence type="predicted"/>
<keyword evidence="1" id="KW-0812">Transmembrane</keyword>
<keyword evidence="1" id="KW-0472">Membrane</keyword>
<dbReference type="Proteomes" id="UP000481153">
    <property type="component" value="Unassembled WGS sequence"/>
</dbReference>
<dbReference type="EMBL" id="VJMJ01000218">
    <property type="protein sequence ID" value="KAF0726366.1"/>
    <property type="molecule type" value="Genomic_DNA"/>
</dbReference>
<reference evidence="2 3" key="1">
    <citation type="submission" date="2019-07" db="EMBL/GenBank/DDBJ databases">
        <title>Genomics analysis of Aphanomyces spp. identifies a new class of oomycete effector associated with host adaptation.</title>
        <authorList>
            <person name="Gaulin E."/>
        </authorList>
    </citation>
    <scope>NUCLEOTIDE SEQUENCE [LARGE SCALE GENOMIC DNA]</scope>
    <source>
        <strain evidence="2 3">ATCC 201684</strain>
    </source>
</reference>
<name>A0A6G0WGU2_9STRA</name>
<evidence type="ECO:0000313" key="2">
    <source>
        <dbReference type="EMBL" id="KAF0726366.1"/>
    </source>
</evidence>
<dbReference type="AlphaFoldDB" id="A0A6G0WGU2"/>
<organism evidence="2 3">
    <name type="scientific">Aphanomyces euteiches</name>
    <dbReference type="NCBI Taxonomy" id="100861"/>
    <lineage>
        <taxon>Eukaryota</taxon>
        <taxon>Sar</taxon>
        <taxon>Stramenopiles</taxon>
        <taxon>Oomycota</taxon>
        <taxon>Saprolegniomycetes</taxon>
        <taxon>Saprolegniales</taxon>
        <taxon>Verrucalvaceae</taxon>
        <taxon>Aphanomyces</taxon>
    </lineage>
</organism>
<feature type="transmembrane region" description="Helical" evidence="1">
    <location>
        <begin position="20"/>
        <end position="42"/>
    </location>
</feature>
<accession>A0A6G0WGU2</accession>
<keyword evidence="1" id="KW-1133">Transmembrane helix</keyword>
<keyword evidence="3" id="KW-1185">Reference proteome</keyword>
<sequence>MSFSAYFSDNFRGHESHYSIFFPSISCATIFALCGCCCAAAAEEDRRYYQQQPVIVQTVQPVAVYQQPYTQCQGPAYPGQYVQGADGRLYQVR</sequence>
<comment type="caution">
    <text evidence="2">The sequence shown here is derived from an EMBL/GenBank/DDBJ whole genome shotgun (WGS) entry which is preliminary data.</text>
</comment>
<protein>
    <submittedName>
        <fullName evidence="2">Uncharacterized protein</fullName>
    </submittedName>
</protein>
<gene>
    <name evidence="2" type="ORF">Ae201684_015388</name>
</gene>
<evidence type="ECO:0000313" key="3">
    <source>
        <dbReference type="Proteomes" id="UP000481153"/>
    </source>
</evidence>
<evidence type="ECO:0000256" key="1">
    <source>
        <dbReference type="SAM" id="Phobius"/>
    </source>
</evidence>